<feature type="compositionally biased region" description="Polar residues" evidence="1">
    <location>
        <begin position="200"/>
        <end position="209"/>
    </location>
</feature>
<feature type="compositionally biased region" description="Basic and acidic residues" evidence="1">
    <location>
        <begin position="100"/>
        <end position="137"/>
    </location>
</feature>
<reference evidence="2" key="1">
    <citation type="submission" date="2017-05" db="UniProtKB">
        <authorList>
            <consortium name="EnsemblMetazoa"/>
        </authorList>
    </citation>
    <scope>IDENTIFICATION</scope>
</reference>
<organism evidence="2">
    <name type="scientific">Amphimedon queenslandica</name>
    <name type="common">Sponge</name>
    <dbReference type="NCBI Taxonomy" id="400682"/>
    <lineage>
        <taxon>Eukaryota</taxon>
        <taxon>Metazoa</taxon>
        <taxon>Porifera</taxon>
        <taxon>Demospongiae</taxon>
        <taxon>Heteroscleromorpha</taxon>
        <taxon>Haplosclerida</taxon>
        <taxon>Niphatidae</taxon>
        <taxon>Amphimedon</taxon>
    </lineage>
</organism>
<feature type="region of interest" description="Disordered" evidence="1">
    <location>
        <begin position="1"/>
        <end position="40"/>
    </location>
</feature>
<accession>A0A1X7VQZ8</accession>
<dbReference type="OrthoDB" id="10051381at2759"/>
<feature type="compositionally biased region" description="Basic and acidic residues" evidence="1">
    <location>
        <begin position="79"/>
        <end position="93"/>
    </location>
</feature>
<sequence length="225" mass="25601">MSYSQEDAREARQLLRNELDGKRRNETEEEERGGLIEMLEVEDHLTGERARIRRIREQEGPAEREQRFAVHRVWASLRREEEDSAEREQRLAGDRAQVTLRREQEDPAERKQRLAGDRARVTLRREEKDSAEREQRLADSLASLPDDGDLSDIRSVQPVQSEAEVTSGEATCTSKDHYSSSFVPNAAPPATERETIQQALGQSQSSTLMWPSVGGTPINEFTTEG</sequence>
<proteinExistence type="predicted"/>
<dbReference type="EnsemblMetazoa" id="Aqu2.1.42324_001">
    <property type="protein sequence ID" value="Aqu2.1.42324_001"/>
    <property type="gene ID" value="Aqu2.1.42324"/>
</dbReference>
<name>A0A1X7VQZ8_AMPQE</name>
<evidence type="ECO:0000256" key="1">
    <source>
        <dbReference type="SAM" id="MobiDB-lite"/>
    </source>
</evidence>
<dbReference type="InParanoid" id="A0A1X7VQZ8"/>
<dbReference type="AlphaFoldDB" id="A0A1X7VQZ8"/>
<evidence type="ECO:0000313" key="2">
    <source>
        <dbReference type="EnsemblMetazoa" id="Aqu2.1.42324_001"/>
    </source>
</evidence>
<feature type="compositionally biased region" description="Basic and acidic residues" evidence="1">
    <location>
        <begin position="1"/>
        <end position="26"/>
    </location>
</feature>
<feature type="region of interest" description="Disordered" evidence="1">
    <location>
        <begin position="79"/>
        <end position="187"/>
    </location>
</feature>
<feature type="compositionally biased region" description="Polar residues" evidence="1">
    <location>
        <begin position="157"/>
        <end position="183"/>
    </location>
</feature>
<feature type="region of interest" description="Disordered" evidence="1">
    <location>
        <begin position="200"/>
        <end position="225"/>
    </location>
</feature>
<protein>
    <submittedName>
        <fullName evidence="2">Uncharacterized protein</fullName>
    </submittedName>
</protein>